<comment type="caution">
    <text evidence="2">The sequence shown here is derived from an EMBL/GenBank/DDBJ whole genome shotgun (WGS) entry which is preliminary data.</text>
</comment>
<proteinExistence type="inferred from homology"/>
<dbReference type="InterPro" id="IPR007612">
    <property type="entry name" value="LOR"/>
</dbReference>
<evidence type="ECO:0000313" key="2">
    <source>
        <dbReference type="EMBL" id="MFC7221064.1"/>
    </source>
</evidence>
<dbReference type="InterPro" id="IPR025659">
    <property type="entry name" value="Tubby-like_C"/>
</dbReference>
<reference evidence="3" key="1">
    <citation type="journal article" date="2019" name="Int. J. Syst. Evol. Microbiol.">
        <title>The Global Catalogue of Microorganisms (GCM) 10K type strain sequencing project: providing services to taxonomists for standard genome sequencing and annotation.</title>
        <authorList>
            <consortium name="The Broad Institute Genomics Platform"/>
            <consortium name="The Broad Institute Genome Sequencing Center for Infectious Disease"/>
            <person name="Wu L."/>
            <person name="Ma J."/>
        </authorList>
    </citation>
    <scope>NUCLEOTIDE SEQUENCE [LARGE SCALE GENOMIC DNA]</scope>
    <source>
        <strain evidence="3">CGMCC 1.13681</strain>
    </source>
</reference>
<dbReference type="EMBL" id="JBHSZO010000049">
    <property type="protein sequence ID" value="MFC7221064.1"/>
    <property type="molecule type" value="Genomic_DNA"/>
</dbReference>
<dbReference type="Gene3D" id="2.40.160.200">
    <property type="entry name" value="LURP1-related"/>
    <property type="match status" value="1"/>
</dbReference>
<dbReference type="RefSeq" id="WP_386418176.1">
    <property type="nucleotide sequence ID" value="NZ_JBHSZO010000049.1"/>
</dbReference>
<gene>
    <name evidence="2" type="ORF">ACFQLX_23320</name>
</gene>
<organism evidence="2 3">
    <name type="scientific">Streptomyces polyrhachis</name>
    <dbReference type="NCBI Taxonomy" id="1282885"/>
    <lineage>
        <taxon>Bacteria</taxon>
        <taxon>Bacillati</taxon>
        <taxon>Actinomycetota</taxon>
        <taxon>Actinomycetes</taxon>
        <taxon>Kitasatosporales</taxon>
        <taxon>Streptomycetaceae</taxon>
        <taxon>Streptomyces</taxon>
    </lineage>
</organism>
<comment type="similarity">
    <text evidence="1">Belongs to the LOR family.</text>
</comment>
<accession>A0ABW2GK01</accession>
<evidence type="ECO:0000313" key="3">
    <source>
        <dbReference type="Proteomes" id="UP001596413"/>
    </source>
</evidence>
<dbReference type="Proteomes" id="UP001596413">
    <property type="component" value="Unassembled WGS sequence"/>
</dbReference>
<protein>
    <submittedName>
        <fullName evidence="2">LURP-one-related/scramblase family protein</fullName>
    </submittedName>
</protein>
<evidence type="ECO:0000256" key="1">
    <source>
        <dbReference type="ARBA" id="ARBA00005437"/>
    </source>
</evidence>
<dbReference type="SUPFAM" id="SSF54518">
    <property type="entry name" value="Tubby C-terminal domain-like"/>
    <property type="match status" value="1"/>
</dbReference>
<name>A0ABW2GK01_9ACTN</name>
<dbReference type="Pfam" id="PF04525">
    <property type="entry name" value="LOR"/>
    <property type="match status" value="1"/>
</dbReference>
<dbReference type="InterPro" id="IPR038595">
    <property type="entry name" value="LOR_sf"/>
</dbReference>
<keyword evidence="3" id="KW-1185">Reference proteome</keyword>
<sequence length="184" mass="21164">MTMLQERRDRRNANRAFEQGAGVSRYRLQQKMIAVGDDYWIDDEAGEHRYKVDGKVLRARRTYHLEEPDGQRVATVRSCPLRLRDSMAIEDADGNRTALVKKALIDLLRDRWRITLADGTDLRVHGRILDHEYAIERDGYKLAQVSKKWFRLRDTYGLDIGPDTDPVLMLAAVVALDAMTHPGT</sequence>